<feature type="transmembrane region" description="Helical" evidence="7">
    <location>
        <begin position="36"/>
        <end position="55"/>
    </location>
</feature>
<evidence type="ECO:0000256" key="5">
    <source>
        <dbReference type="ARBA" id="ARBA00023065"/>
    </source>
</evidence>
<evidence type="ECO:0000313" key="9">
    <source>
        <dbReference type="EMBL" id="MFC4533185.1"/>
    </source>
</evidence>
<dbReference type="Gene3D" id="2.30.110.10">
    <property type="entry name" value="Electron Transport, Fmn-binding Protein, Chain A"/>
    <property type="match status" value="1"/>
</dbReference>
<dbReference type="InterPro" id="IPR012349">
    <property type="entry name" value="Split_barrel_FMN-bd"/>
</dbReference>
<keyword evidence="4 7" id="KW-1133">Transmembrane helix</keyword>
<keyword evidence="3 7" id="KW-0812">Transmembrane</keyword>
<evidence type="ECO:0000256" key="6">
    <source>
        <dbReference type="ARBA" id="ARBA00023136"/>
    </source>
</evidence>
<proteinExistence type="predicted"/>
<dbReference type="PANTHER" id="PTHR32468:SF0">
    <property type="entry name" value="K(+)_H(+) ANTIPORTER 1"/>
    <property type="match status" value="1"/>
</dbReference>
<feature type="transmembrane region" description="Helical" evidence="7">
    <location>
        <begin position="67"/>
        <end position="89"/>
    </location>
</feature>
<dbReference type="InterPro" id="IPR006153">
    <property type="entry name" value="Cation/H_exchanger_TM"/>
</dbReference>
<dbReference type="SMART" id="SM00903">
    <property type="entry name" value="Flavin_Reduct"/>
    <property type="match status" value="1"/>
</dbReference>
<evidence type="ECO:0000259" key="8">
    <source>
        <dbReference type="SMART" id="SM00903"/>
    </source>
</evidence>
<reference evidence="10" key="1">
    <citation type="journal article" date="2019" name="Int. J. Syst. Evol. Microbiol.">
        <title>The Global Catalogue of Microorganisms (GCM) 10K type strain sequencing project: providing services to taxonomists for standard genome sequencing and annotation.</title>
        <authorList>
            <consortium name="The Broad Institute Genomics Platform"/>
            <consortium name="The Broad Institute Genome Sequencing Center for Infectious Disease"/>
            <person name="Wu L."/>
            <person name="Ma J."/>
        </authorList>
    </citation>
    <scope>NUCLEOTIDE SEQUENCE [LARGE SCALE GENOMIC DNA]</scope>
    <source>
        <strain evidence="10">CGMCC 4.7132</strain>
    </source>
</reference>
<dbReference type="Gene3D" id="1.20.1530.20">
    <property type="match status" value="1"/>
</dbReference>
<dbReference type="InterPro" id="IPR002563">
    <property type="entry name" value="Flavin_Rdtase-like_dom"/>
</dbReference>
<feature type="transmembrane region" description="Helical" evidence="7">
    <location>
        <begin position="101"/>
        <end position="127"/>
    </location>
</feature>
<feature type="domain" description="Flavin reductase like" evidence="8">
    <location>
        <begin position="428"/>
        <end position="573"/>
    </location>
</feature>
<dbReference type="InterPro" id="IPR050794">
    <property type="entry name" value="CPA2_transporter"/>
</dbReference>
<dbReference type="InterPro" id="IPR038770">
    <property type="entry name" value="Na+/solute_symporter_sf"/>
</dbReference>
<feature type="transmembrane region" description="Helical" evidence="7">
    <location>
        <begin position="6"/>
        <end position="24"/>
    </location>
</feature>
<feature type="transmembrane region" description="Helical" evidence="7">
    <location>
        <begin position="203"/>
        <end position="221"/>
    </location>
</feature>
<dbReference type="Pfam" id="PF01613">
    <property type="entry name" value="Flavin_Reduct"/>
    <property type="match status" value="1"/>
</dbReference>
<keyword evidence="2" id="KW-0813">Transport</keyword>
<feature type="transmembrane region" description="Helical" evidence="7">
    <location>
        <begin position="347"/>
        <end position="371"/>
    </location>
</feature>
<gene>
    <name evidence="9" type="ORF">ACFO60_20630</name>
</gene>
<feature type="transmembrane region" description="Helical" evidence="7">
    <location>
        <begin position="377"/>
        <end position="397"/>
    </location>
</feature>
<evidence type="ECO:0000256" key="1">
    <source>
        <dbReference type="ARBA" id="ARBA00004141"/>
    </source>
</evidence>
<comment type="caution">
    <text evidence="9">The sequence shown here is derived from an EMBL/GenBank/DDBJ whole genome shotgun (WGS) entry which is preliminary data.</text>
</comment>
<evidence type="ECO:0000256" key="2">
    <source>
        <dbReference type="ARBA" id="ARBA00022448"/>
    </source>
</evidence>
<evidence type="ECO:0000256" key="3">
    <source>
        <dbReference type="ARBA" id="ARBA00022692"/>
    </source>
</evidence>
<evidence type="ECO:0000256" key="7">
    <source>
        <dbReference type="SAM" id="Phobius"/>
    </source>
</evidence>
<dbReference type="Proteomes" id="UP001596004">
    <property type="component" value="Unassembled WGS sequence"/>
</dbReference>
<keyword evidence="5" id="KW-0406">Ion transport</keyword>
<keyword evidence="10" id="KW-1185">Reference proteome</keyword>
<name>A0ABV9CK20_9ACTN</name>
<dbReference type="SUPFAM" id="SSF50475">
    <property type="entry name" value="FMN-binding split barrel"/>
    <property type="match status" value="1"/>
</dbReference>
<feature type="transmembrane region" description="Helical" evidence="7">
    <location>
        <begin position="139"/>
        <end position="162"/>
    </location>
</feature>
<organism evidence="9 10">
    <name type="scientific">Sphaerisporangium dianthi</name>
    <dbReference type="NCBI Taxonomy" id="1436120"/>
    <lineage>
        <taxon>Bacteria</taxon>
        <taxon>Bacillati</taxon>
        <taxon>Actinomycetota</taxon>
        <taxon>Actinomycetes</taxon>
        <taxon>Streptosporangiales</taxon>
        <taxon>Streptosporangiaceae</taxon>
        <taxon>Sphaerisporangium</taxon>
    </lineage>
</organism>
<keyword evidence="6 7" id="KW-0472">Membrane</keyword>
<dbReference type="PANTHER" id="PTHR32468">
    <property type="entry name" value="CATION/H + ANTIPORTER"/>
    <property type="match status" value="1"/>
</dbReference>
<dbReference type="EMBL" id="JBHSFP010000014">
    <property type="protein sequence ID" value="MFC4533185.1"/>
    <property type="molecule type" value="Genomic_DNA"/>
</dbReference>
<dbReference type="RefSeq" id="WP_380842358.1">
    <property type="nucleotide sequence ID" value="NZ_JBHSFP010000014.1"/>
</dbReference>
<feature type="transmembrane region" description="Helical" evidence="7">
    <location>
        <begin position="314"/>
        <end position="335"/>
    </location>
</feature>
<comment type="subcellular location">
    <subcellularLocation>
        <location evidence="1">Membrane</location>
        <topology evidence="1">Multi-pass membrane protein</topology>
    </subcellularLocation>
</comment>
<sequence length="579" mass="59051">MSADQIVEHLCVALVAIWVAAAVLARAAARLGQPPVLGEIAAGILLGPVALGRFAPGLRAWLLPADVMPYLSVLASVGLALYLGALAYGLDPSPLVGRAGLIAKVAAGSFGLPLILGFGAGAALLAWSPVTETASAHPAAFVLFVGVALATTAIPVLARVVADLRITESVPAMIGIAGATVTDLPAWVLLGVASAFAQPGPSSWVSAVVAGAALLVALVAARRVLRGRFGRFLRDFDTGPAAALVLVGAAGSLALGLHVVFGALCAGAILPKRDDGSCDPRILAPMRTVGNALIPIFFVVSGASVDLSALPPGALLWLAPILLAAVAGKIGGGYLGSRLAGLRGDDALIVGVLLNTRGLTEIVVLTVGLQAGLLGKGMYSLFVLMALVTTAMTGPLLGRLTHRTARVVPAPVAPRPAGLDVQALKDMMSMFPTGVAVVTTLDGKGVPHGLTCSSLCSLSLDPPLLLVCVHNRSGTLAAIRAGGAFAVNLLHHEGSQAAEAFSRGGRFAEIEWRPAELWSSPALVDHAHAVAECLVHRLIRMGDHTIVVGRVAQITVPRPGAVPLVYGRRRYAGWAAADQ</sequence>
<dbReference type="Pfam" id="PF00999">
    <property type="entry name" value="Na_H_Exchanger"/>
    <property type="match status" value="1"/>
</dbReference>
<feature type="transmembrane region" description="Helical" evidence="7">
    <location>
        <begin position="174"/>
        <end position="197"/>
    </location>
</feature>
<evidence type="ECO:0000313" key="10">
    <source>
        <dbReference type="Proteomes" id="UP001596004"/>
    </source>
</evidence>
<feature type="transmembrane region" description="Helical" evidence="7">
    <location>
        <begin position="242"/>
        <end position="270"/>
    </location>
</feature>
<accession>A0ABV9CK20</accession>
<protein>
    <submittedName>
        <fullName evidence="9">Cation:proton antiporter</fullName>
    </submittedName>
</protein>
<evidence type="ECO:0000256" key="4">
    <source>
        <dbReference type="ARBA" id="ARBA00022989"/>
    </source>
</evidence>